<evidence type="ECO:0000313" key="1">
    <source>
        <dbReference type="EMBL" id="KAF2707609.1"/>
    </source>
</evidence>
<name>A0A6G1K405_9PLEO</name>
<dbReference type="InterPro" id="IPR052998">
    <property type="entry name" value="Hetero-Diels-Alderase-like"/>
</dbReference>
<dbReference type="PANTHER" id="PTHR42060">
    <property type="entry name" value="NHL REPEAT-CONTAINING PROTEIN-RELATED"/>
    <property type="match status" value="1"/>
</dbReference>
<sequence>TVKTVYQFPLPTWIENIAVRSTGQLVVSLLTTPELYLIDPYARPPMATLIHSFVGSNDTGLTGLLGIAELSHDVFALVAGQVPTTAATPGNYSIWIADLRPQGMTGDDDDDGKSKESVVRKVADIPAAELLNGLAAVNETTLLIADSMKGVVWKLDVETRRSVVLLDDESLKPGRDAHGNFIKAGVNGLRVHGGYMYFSNSATGVLSRIQLDCEKAVVVVVGSVESVARDMVDADDFAVGNDGRVFVARN</sequence>
<evidence type="ECO:0000313" key="2">
    <source>
        <dbReference type="Proteomes" id="UP000799428"/>
    </source>
</evidence>
<dbReference type="OrthoDB" id="9977941at2759"/>
<dbReference type="InterPro" id="IPR011042">
    <property type="entry name" value="6-blade_b-propeller_TolB-like"/>
</dbReference>
<gene>
    <name evidence="1" type="ORF">K504DRAFT_336578</name>
</gene>
<keyword evidence="2" id="KW-1185">Reference proteome</keyword>
<reference evidence="1" key="1">
    <citation type="journal article" date="2020" name="Stud. Mycol.">
        <title>101 Dothideomycetes genomes: a test case for predicting lifestyles and emergence of pathogens.</title>
        <authorList>
            <person name="Haridas S."/>
            <person name="Albert R."/>
            <person name="Binder M."/>
            <person name="Bloem J."/>
            <person name="Labutti K."/>
            <person name="Salamov A."/>
            <person name="Andreopoulos B."/>
            <person name="Baker S."/>
            <person name="Barry K."/>
            <person name="Bills G."/>
            <person name="Bluhm B."/>
            <person name="Cannon C."/>
            <person name="Castanera R."/>
            <person name="Culley D."/>
            <person name="Daum C."/>
            <person name="Ezra D."/>
            <person name="Gonzalez J."/>
            <person name="Henrissat B."/>
            <person name="Kuo A."/>
            <person name="Liang C."/>
            <person name="Lipzen A."/>
            <person name="Lutzoni F."/>
            <person name="Magnuson J."/>
            <person name="Mondo S."/>
            <person name="Nolan M."/>
            <person name="Ohm R."/>
            <person name="Pangilinan J."/>
            <person name="Park H.-J."/>
            <person name="Ramirez L."/>
            <person name="Alfaro M."/>
            <person name="Sun H."/>
            <person name="Tritt A."/>
            <person name="Yoshinaga Y."/>
            <person name="Zwiers L.-H."/>
            <person name="Turgeon B."/>
            <person name="Goodwin S."/>
            <person name="Spatafora J."/>
            <person name="Crous P."/>
            <person name="Grigoriev I."/>
        </authorList>
    </citation>
    <scope>NUCLEOTIDE SEQUENCE</scope>
    <source>
        <strain evidence="1">CBS 279.74</strain>
    </source>
</reference>
<dbReference type="PANTHER" id="PTHR42060:SF1">
    <property type="entry name" value="NHL REPEAT-CONTAINING PROTEIN"/>
    <property type="match status" value="1"/>
</dbReference>
<feature type="non-terminal residue" evidence="1">
    <location>
        <position position="250"/>
    </location>
</feature>
<dbReference type="AlphaFoldDB" id="A0A6G1K405"/>
<accession>A0A6G1K405</accession>
<dbReference type="SUPFAM" id="SSF63829">
    <property type="entry name" value="Calcium-dependent phosphotriesterase"/>
    <property type="match status" value="1"/>
</dbReference>
<dbReference type="Proteomes" id="UP000799428">
    <property type="component" value="Unassembled WGS sequence"/>
</dbReference>
<organism evidence="1 2">
    <name type="scientific">Pleomassaria siparia CBS 279.74</name>
    <dbReference type="NCBI Taxonomy" id="1314801"/>
    <lineage>
        <taxon>Eukaryota</taxon>
        <taxon>Fungi</taxon>
        <taxon>Dikarya</taxon>
        <taxon>Ascomycota</taxon>
        <taxon>Pezizomycotina</taxon>
        <taxon>Dothideomycetes</taxon>
        <taxon>Pleosporomycetidae</taxon>
        <taxon>Pleosporales</taxon>
        <taxon>Pleomassariaceae</taxon>
        <taxon>Pleomassaria</taxon>
    </lineage>
</organism>
<feature type="non-terminal residue" evidence="1">
    <location>
        <position position="1"/>
    </location>
</feature>
<dbReference type="EMBL" id="MU005773">
    <property type="protein sequence ID" value="KAF2707609.1"/>
    <property type="molecule type" value="Genomic_DNA"/>
</dbReference>
<dbReference type="Gene3D" id="2.120.10.30">
    <property type="entry name" value="TolB, C-terminal domain"/>
    <property type="match status" value="1"/>
</dbReference>
<proteinExistence type="predicted"/>
<protein>
    <submittedName>
        <fullName evidence="1">Uncharacterized protein</fullName>
    </submittedName>
</protein>